<feature type="transmembrane region" description="Helical" evidence="9">
    <location>
        <begin position="25"/>
        <end position="43"/>
    </location>
</feature>
<dbReference type="PROSITE" id="PS51012">
    <property type="entry name" value="ABC_TM2"/>
    <property type="match status" value="1"/>
</dbReference>
<dbReference type="AlphaFoldDB" id="A0A2N9JMF6"/>
<feature type="transmembrane region" description="Helical" evidence="9">
    <location>
        <begin position="261"/>
        <end position="284"/>
    </location>
</feature>
<keyword evidence="4 9" id="KW-1003">Cell membrane</keyword>
<feature type="transmembrane region" description="Helical" evidence="9">
    <location>
        <begin position="184"/>
        <end position="207"/>
    </location>
</feature>
<dbReference type="EMBL" id="LT985188">
    <property type="protein sequence ID" value="SPD88569.1"/>
    <property type="molecule type" value="Genomic_DNA"/>
</dbReference>
<evidence type="ECO:0000256" key="2">
    <source>
        <dbReference type="ARBA" id="ARBA00007783"/>
    </source>
</evidence>
<evidence type="ECO:0000256" key="9">
    <source>
        <dbReference type="RuleBase" id="RU361157"/>
    </source>
</evidence>
<feature type="transmembrane region" description="Helical" evidence="9">
    <location>
        <begin position="233"/>
        <end position="255"/>
    </location>
</feature>
<organism evidence="11 12">
    <name type="scientific">Micropruina glycogenica</name>
    <dbReference type="NCBI Taxonomy" id="75385"/>
    <lineage>
        <taxon>Bacteria</taxon>
        <taxon>Bacillati</taxon>
        <taxon>Actinomycetota</taxon>
        <taxon>Actinomycetes</taxon>
        <taxon>Propionibacteriales</taxon>
        <taxon>Nocardioidaceae</taxon>
        <taxon>Micropruina</taxon>
    </lineage>
</organism>
<sequence>MTSFTRISAMTRKEFIHLLRDRRTLAVVLVMPVLQMLLFAYAISFDVKNVSTVIIDTDQTPASQAYVRSYASSDFFRLVGTANDLGAVDRVFDHNQARIAVVVPSGFGRQLAAGERATVAVYLDGSEPTAARVGQAFSTALNQVYGQRVTIEWADAQGLDVTAAGQLEPRVRTWYNPEKRSSDFLIPGLMVVIIMVVALQQTAVSLVREREQGTDEQLAISPMKRWEMMVGKVAPWTLLAFLDLAVITAVGIWFFDLPLRGSVTVLMLGAALFVFCALGLGLVISAVAPSLETANMLGLLLSLLPAFILSGFAFPLGSIPEWLQVISCAFPARFMVTISRGVFLKGAGFDELWPQLAALGAYAVVVLTIAVLLDGRRRR</sequence>
<dbReference type="OrthoDB" id="9776218at2"/>
<comment type="subcellular location">
    <subcellularLocation>
        <location evidence="1 9">Cell membrane</location>
        <topology evidence="1 9">Multi-pass membrane protein</topology>
    </subcellularLocation>
</comment>
<keyword evidence="7 9" id="KW-0472">Membrane</keyword>
<dbReference type="Gene3D" id="3.40.1710.10">
    <property type="entry name" value="abc type-2 transporter like domain"/>
    <property type="match status" value="1"/>
</dbReference>
<evidence type="ECO:0000313" key="12">
    <source>
        <dbReference type="Proteomes" id="UP000238164"/>
    </source>
</evidence>
<evidence type="ECO:0000256" key="4">
    <source>
        <dbReference type="ARBA" id="ARBA00022475"/>
    </source>
</evidence>
<dbReference type="InterPro" id="IPR000412">
    <property type="entry name" value="ABC_2_transport"/>
</dbReference>
<gene>
    <name evidence="11" type="ORF">MPLG2_3539</name>
</gene>
<dbReference type="Proteomes" id="UP000238164">
    <property type="component" value="Chromosome 1"/>
</dbReference>
<evidence type="ECO:0000313" key="11">
    <source>
        <dbReference type="EMBL" id="SPD88569.1"/>
    </source>
</evidence>
<dbReference type="PANTHER" id="PTHR30294:SF29">
    <property type="entry name" value="MULTIDRUG ABC TRANSPORTER PERMEASE YBHS-RELATED"/>
    <property type="match status" value="1"/>
</dbReference>
<dbReference type="KEGG" id="mgg:MPLG2_3539"/>
<evidence type="ECO:0000256" key="5">
    <source>
        <dbReference type="ARBA" id="ARBA00022692"/>
    </source>
</evidence>
<accession>A0A2N9JMF6</accession>
<evidence type="ECO:0000256" key="3">
    <source>
        <dbReference type="ARBA" id="ARBA00022448"/>
    </source>
</evidence>
<keyword evidence="12" id="KW-1185">Reference proteome</keyword>
<keyword evidence="5 9" id="KW-0812">Transmembrane</keyword>
<dbReference type="InterPro" id="IPR013525">
    <property type="entry name" value="ABC2_TM"/>
</dbReference>
<dbReference type="PANTHER" id="PTHR30294">
    <property type="entry name" value="MEMBRANE COMPONENT OF ABC TRANSPORTER YHHJ-RELATED"/>
    <property type="match status" value="1"/>
</dbReference>
<evidence type="ECO:0000256" key="8">
    <source>
        <dbReference type="ARBA" id="ARBA00023251"/>
    </source>
</evidence>
<name>A0A2N9JMF6_9ACTN</name>
<dbReference type="RefSeq" id="WP_105187049.1">
    <property type="nucleotide sequence ID" value="NZ_BAAAGO010000009.1"/>
</dbReference>
<evidence type="ECO:0000259" key="10">
    <source>
        <dbReference type="PROSITE" id="PS51012"/>
    </source>
</evidence>
<dbReference type="Pfam" id="PF12698">
    <property type="entry name" value="ABC2_membrane_3"/>
    <property type="match status" value="1"/>
</dbReference>
<feature type="domain" description="ABC transmembrane type-2" evidence="10">
    <location>
        <begin position="149"/>
        <end position="377"/>
    </location>
</feature>
<dbReference type="GO" id="GO:0140359">
    <property type="term" value="F:ABC-type transporter activity"/>
    <property type="evidence" value="ECO:0007669"/>
    <property type="project" value="InterPro"/>
</dbReference>
<dbReference type="GO" id="GO:0046677">
    <property type="term" value="P:response to antibiotic"/>
    <property type="evidence" value="ECO:0007669"/>
    <property type="project" value="UniProtKB-KW"/>
</dbReference>
<dbReference type="InterPro" id="IPR051449">
    <property type="entry name" value="ABC-2_transporter_component"/>
</dbReference>
<dbReference type="PRINTS" id="PR00164">
    <property type="entry name" value="ABC2TRNSPORT"/>
</dbReference>
<reference evidence="11 12" key="1">
    <citation type="submission" date="2018-02" db="EMBL/GenBank/DDBJ databases">
        <authorList>
            <person name="Cohen D.B."/>
            <person name="Kent A.D."/>
        </authorList>
    </citation>
    <scope>NUCLEOTIDE SEQUENCE [LARGE SCALE GENOMIC DNA]</scope>
    <source>
        <strain evidence="11">1</strain>
    </source>
</reference>
<evidence type="ECO:0000256" key="6">
    <source>
        <dbReference type="ARBA" id="ARBA00022989"/>
    </source>
</evidence>
<keyword evidence="3 9" id="KW-0813">Transport</keyword>
<dbReference type="InterPro" id="IPR047817">
    <property type="entry name" value="ABC2_TM_bact-type"/>
</dbReference>
<feature type="transmembrane region" description="Helical" evidence="9">
    <location>
        <begin position="296"/>
        <end position="314"/>
    </location>
</feature>
<proteinExistence type="inferred from homology"/>
<feature type="transmembrane region" description="Helical" evidence="9">
    <location>
        <begin position="352"/>
        <end position="373"/>
    </location>
</feature>
<comment type="similarity">
    <text evidence="2 9">Belongs to the ABC-2 integral membrane protein family.</text>
</comment>
<evidence type="ECO:0000256" key="7">
    <source>
        <dbReference type="ARBA" id="ARBA00023136"/>
    </source>
</evidence>
<protein>
    <recommendedName>
        <fullName evidence="9">Transport permease protein</fullName>
    </recommendedName>
</protein>
<keyword evidence="8" id="KW-0046">Antibiotic resistance</keyword>
<keyword evidence="6 9" id="KW-1133">Transmembrane helix</keyword>
<dbReference type="GO" id="GO:0043190">
    <property type="term" value="C:ATP-binding cassette (ABC) transporter complex"/>
    <property type="evidence" value="ECO:0007669"/>
    <property type="project" value="InterPro"/>
</dbReference>
<evidence type="ECO:0000256" key="1">
    <source>
        <dbReference type="ARBA" id="ARBA00004651"/>
    </source>
</evidence>